<evidence type="ECO:0000313" key="2">
    <source>
        <dbReference type="Proteomes" id="UP000077317"/>
    </source>
</evidence>
<dbReference type="AlphaFoldDB" id="A0A172Q6B5"/>
<evidence type="ECO:0000313" key="1">
    <source>
        <dbReference type="EMBL" id="AND78947.1"/>
    </source>
</evidence>
<keyword evidence="2" id="KW-1185">Reference proteome</keyword>
<gene>
    <name evidence="1" type="ORF">A0O21_02390</name>
</gene>
<sequence>MALTDLQIQDLQKKLEKWKLKEIGAQDSVGNQEYEIVNTQDGTTEAIAVAPVVNGTTDYSQTAIVVAGI</sequence>
<proteinExistence type="predicted"/>
<dbReference type="Proteomes" id="UP000077317">
    <property type="component" value="Chromosome"/>
</dbReference>
<reference evidence="1 2" key="1">
    <citation type="journal article" date="2016" name="Int. J. Syst. Evol. Microbiol.">
        <title>Streptococcuspantholopis sp. nov., isolated from faeces of the Tibetan antelope (Pantholops hodgsonii).</title>
        <authorList>
            <person name="Bai X."/>
            <person name="Xiong Y."/>
            <person name="Lu S."/>
            <person name="Jin D."/>
            <person name="Lai X."/>
            <person name="Yang J."/>
            <person name="Niu L."/>
            <person name="Hu S."/>
            <person name="Meng X."/>
            <person name="Pu J."/>
            <person name="Ye C."/>
            <person name="Xu J."/>
        </authorList>
    </citation>
    <scope>NUCLEOTIDE SEQUENCE [LARGE SCALE GENOMIC DNA]</scope>
    <source>
        <strain evidence="1 2">TA 26</strain>
    </source>
</reference>
<dbReference type="RefSeq" id="WP_067060666.1">
    <property type="nucleotide sequence ID" value="NZ_CP014699.1"/>
</dbReference>
<organism evidence="1 2">
    <name type="scientific">Streptococcus pantholopis</name>
    <dbReference type="NCBI Taxonomy" id="1811193"/>
    <lineage>
        <taxon>Bacteria</taxon>
        <taxon>Bacillati</taxon>
        <taxon>Bacillota</taxon>
        <taxon>Bacilli</taxon>
        <taxon>Lactobacillales</taxon>
        <taxon>Streptococcaceae</taxon>
        <taxon>Streptococcus</taxon>
    </lineage>
</organism>
<dbReference type="KEGG" id="spat:A0O21_02390"/>
<reference evidence="2" key="2">
    <citation type="submission" date="2016-03" db="EMBL/GenBank/DDBJ databases">
        <title>Streptococcus antelopensis sp. nov., isolated from the feces of the Tibetan antelope (Pantholops hodgsonii) in Hoh Xil National Nature Reserve, Qinghai, China.</title>
        <authorList>
            <person name="Bai X."/>
        </authorList>
    </citation>
    <scope>NUCLEOTIDE SEQUENCE [LARGE SCALE GENOMIC DNA]</scope>
    <source>
        <strain evidence="2">TA 26</strain>
    </source>
</reference>
<dbReference type="EMBL" id="CP014699">
    <property type="protein sequence ID" value="AND78947.1"/>
    <property type="molecule type" value="Genomic_DNA"/>
</dbReference>
<accession>A0A172Q6B5</accession>
<dbReference type="OrthoDB" id="2239584at2"/>
<dbReference type="STRING" id="1811193.A0O21_02390"/>
<name>A0A172Q6B5_9STRE</name>
<protein>
    <submittedName>
        <fullName evidence="1">Uncharacterized protein</fullName>
    </submittedName>
</protein>